<dbReference type="PANTHER" id="PTHR22617">
    <property type="entry name" value="CHEMOTAXIS SENSOR HISTIDINE KINASE-RELATED"/>
    <property type="match status" value="1"/>
</dbReference>
<reference evidence="2" key="1">
    <citation type="submission" date="2013-04" db="EMBL/GenBank/DDBJ databases">
        <title>The genome sequencing project of 58 acetic acid bacteria.</title>
        <authorList>
            <person name="Okamoto-Kainuma A."/>
            <person name="Ishikawa M."/>
            <person name="Umino S."/>
            <person name="Koizumi Y."/>
            <person name="Shiwa Y."/>
            <person name="Yoshikawa H."/>
            <person name="Matsutani M."/>
            <person name="Matsushita K."/>
        </authorList>
    </citation>
    <scope>NUCLEOTIDE SEQUENCE</scope>
    <source>
        <strain evidence="2">NBRC 106556</strain>
    </source>
</reference>
<dbReference type="Gene3D" id="2.40.50.180">
    <property type="entry name" value="CheA-289, Domain 4"/>
    <property type="match status" value="1"/>
</dbReference>
<organism evidence="2 3">
    <name type="scientific">Neokomagataea tanensis NBRC 106556</name>
    <dbReference type="NCBI Taxonomy" id="1223519"/>
    <lineage>
        <taxon>Bacteria</taxon>
        <taxon>Pseudomonadati</taxon>
        <taxon>Pseudomonadota</taxon>
        <taxon>Alphaproteobacteria</taxon>
        <taxon>Acetobacterales</taxon>
        <taxon>Acetobacteraceae</taxon>
        <taxon>Neokomagataea</taxon>
    </lineage>
</organism>
<keyword evidence="3" id="KW-1185">Reference proteome</keyword>
<accession>A0ABQ0QL66</accession>
<proteinExistence type="predicted"/>
<dbReference type="InterPro" id="IPR036061">
    <property type="entry name" value="CheW-like_dom_sf"/>
</dbReference>
<dbReference type="Gene3D" id="2.30.30.40">
    <property type="entry name" value="SH3 Domains"/>
    <property type="match status" value="1"/>
</dbReference>
<dbReference type="EMBL" id="BAQB01000091">
    <property type="protein sequence ID" value="GBR49042.1"/>
    <property type="molecule type" value="Genomic_DNA"/>
</dbReference>
<dbReference type="PANTHER" id="PTHR22617:SF23">
    <property type="entry name" value="CHEMOTAXIS PROTEIN CHEW"/>
    <property type="match status" value="1"/>
</dbReference>
<dbReference type="RefSeq" id="WP_068169359.1">
    <property type="nucleotide sequence ID" value="NZ_BAQB01000091.1"/>
</dbReference>
<protein>
    <submittedName>
        <fullName evidence="2">Chemotaxis protein</fullName>
    </submittedName>
</protein>
<evidence type="ECO:0000259" key="1">
    <source>
        <dbReference type="PROSITE" id="PS50851"/>
    </source>
</evidence>
<dbReference type="PROSITE" id="PS50851">
    <property type="entry name" value="CHEW"/>
    <property type="match status" value="1"/>
</dbReference>
<evidence type="ECO:0000313" key="3">
    <source>
        <dbReference type="Proteomes" id="UP001062443"/>
    </source>
</evidence>
<gene>
    <name evidence="2" type="ORF">AA106556_1921</name>
</gene>
<dbReference type="InterPro" id="IPR002545">
    <property type="entry name" value="CheW-lke_dom"/>
</dbReference>
<evidence type="ECO:0000313" key="2">
    <source>
        <dbReference type="EMBL" id="GBR49042.1"/>
    </source>
</evidence>
<sequence>MNKDLVFKCGDHYFSYNISFIKEIKEWITPTVLPSTTKYIEGFINIRGEIIPVFDFMEIIKEEKQSNKKALIVVDCLNKLVAFSVFSVSDIIEYDHISNAPNNFVDGMNYINGIIENDNRSIFSINLIKLVEKVMVGE</sequence>
<name>A0ABQ0QL66_9PROT</name>
<dbReference type="Proteomes" id="UP001062443">
    <property type="component" value="Unassembled WGS sequence"/>
</dbReference>
<dbReference type="SUPFAM" id="SSF50341">
    <property type="entry name" value="CheW-like"/>
    <property type="match status" value="1"/>
</dbReference>
<comment type="caution">
    <text evidence="2">The sequence shown here is derived from an EMBL/GenBank/DDBJ whole genome shotgun (WGS) entry which is preliminary data.</text>
</comment>
<dbReference type="SMART" id="SM00260">
    <property type="entry name" value="CheW"/>
    <property type="match status" value="1"/>
</dbReference>
<feature type="domain" description="CheW-like" evidence="1">
    <location>
        <begin position="1"/>
        <end position="136"/>
    </location>
</feature>
<dbReference type="InterPro" id="IPR039315">
    <property type="entry name" value="CheW"/>
</dbReference>
<dbReference type="Pfam" id="PF01584">
    <property type="entry name" value="CheW"/>
    <property type="match status" value="1"/>
</dbReference>